<organism evidence="19 20">
    <name type="scientific">Siccirubricoccus soli</name>
    <dbReference type="NCBI Taxonomy" id="2899147"/>
    <lineage>
        <taxon>Bacteria</taxon>
        <taxon>Pseudomonadati</taxon>
        <taxon>Pseudomonadota</taxon>
        <taxon>Alphaproteobacteria</taxon>
        <taxon>Acetobacterales</taxon>
        <taxon>Roseomonadaceae</taxon>
        <taxon>Siccirubricoccus</taxon>
    </lineage>
</organism>
<keyword evidence="6" id="KW-0285">Flavoprotein</keyword>
<evidence type="ECO:0000256" key="9">
    <source>
        <dbReference type="ARBA" id="ARBA00022737"/>
    </source>
</evidence>
<evidence type="ECO:0000259" key="17">
    <source>
        <dbReference type="PROSITE" id="PS50112"/>
    </source>
</evidence>
<dbReference type="Gene3D" id="3.30.565.10">
    <property type="entry name" value="Histidine kinase-like ATPase, C-terminal domain"/>
    <property type="match status" value="1"/>
</dbReference>
<dbReference type="Gene3D" id="2.10.70.100">
    <property type="match status" value="2"/>
</dbReference>
<keyword evidence="13" id="KW-0157">Chromophore</keyword>
<keyword evidence="3" id="KW-0600">Photoreceptor protein</keyword>
<evidence type="ECO:0000256" key="12">
    <source>
        <dbReference type="ARBA" id="ARBA00022840"/>
    </source>
</evidence>
<protein>
    <recommendedName>
        <fullName evidence="2">histidine kinase</fullName>
        <ecNumber evidence="2">2.7.13.3</ecNumber>
    </recommendedName>
</protein>
<dbReference type="Pfam" id="PF08447">
    <property type="entry name" value="PAS_3"/>
    <property type="match status" value="3"/>
</dbReference>
<sequence>MATPWRLGPLLLAVIVALPLVVAAAGAWRSWQGVRREARVELTRSADAAAEYGMRVLVAYALAARQVDALIAGLSDAEIVARERELRAELRALVAELPQAENCFILDRHGAPLVASRPLPAPGQPSAADRDFFLEMQRPDAPAVHISRLHASRLDGRAFFAVSRRRSESGNRLPPGSFDGVVNLSVFPDVLAEGLRQFVASPGASILLLREDGGLLAWNAGEPPSAPPALPPGPAGARRRAGTVEGPEGLLHIAATRLEGFPLYALAYRPEAGILPLWWREVLPQFGLGLTASLALLGLGLLVRQHQGQLIAANASLEARVAERTAALREVTDALDLSPSMIADLEGRILHWSAGCERLYGWTREEVLGRRAREVLQTELPPGGMAAIDAAIARDGNWHGELRQRRKDGTPLIVAAQWTYRYDPLTGEPNGFVSTRSDLTALRRVERSVARSEASLRRAQEASGVVAFEIDHHGLVGTDPALPGLFGLPPGAPFDFATMLTKIHPEDVLRVVEEHRRLARQGGAFATEFRVLWPDGSEHWLLSRGEAEADPAAGPLPARIRGVCLDITGRRRAETALAASEERLRLAQEAAGLGIYDYDYVTGKVTWDARMRVLWSLPEGEEVTRRRFVAAIHPEDRGRRRAALRRAMAPEGDGVYQAELRVIGLADGRERWIALSGRLRFDGGRLVRLVGIAMDITDRKAAEARGLLLMREVDHRAKNALAVVQAALRLSRAETPAELVRIVEGRVAALARAQTALAQRRWEGAELRRLVEGELEPFLSPESVGAPRALLIGPALTIPAGAVQPLCMTLHELATNAVKYGALSAPGGLLTVNWRLEPGGRELTLIWRETGGPLIAAAPARRGFGSRVIQQTAEGQLGGRLERLWLADGLRCELTLPLRRQDAPVAVPPPEDDPASRPGSAAGQVPRPPSLVREVRPRSRVLPGQG</sequence>
<accession>A0ABT1D4E6</accession>
<evidence type="ECO:0000256" key="16">
    <source>
        <dbReference type="SAM" id="MobiDB-lite"/>
    </source>
</evidence>
<keyword evidence="4" id="KW-0597">Phosphoprotein</keyword>
<evidence type="ECO:0000256" key="1">
    <source>
        <dbReference type="ARBA" id="ARBA00000085"/>
    </source>
</evidence>
<comment type="caution">
    <text evidence="19">The sequence shown here is derived from an EMBL/GenBank/DDBJ whole genome shotgun (WGS) entry which is preliminary data.</text>
</comment>
<feature type="region of interest" description="Disordered" evidence="16">
    <location>
        <begin position="222"/>
        <end position="242"/>
    </location>
</feature>
<evidence type="ECO:0000256" key="11">
    <source>
        <dbReference type="ARBA" id="ARBA00022777"/>
    </source>
</evidence>
<keyword evidence="10" id="KW-0547">Nucleotide-binding</keyword>
<dbReference type="EMBL" id="JAFIRR010000070">
    <property type="protein sequence ID" value="MCO6416799.1"/>
    <property type="molecule type" value="Genomic_DNA"/>
</dbReference>
<dbReference type="PROSITE" id="PS50113">
    <property type="entry name" value="PAC"/>
    <property type="match status" value="2"/>
</dbReference>
<evidence type="ECO:0000256" key="7">
    <source>
        <dbReference type="ARBA" id="ARBA00022643"/>
    </source>
</evidence>
<keyword evidence="5" id="KW-0716">Sensory transduction</keyword>
<dbReference type="CDD" id="cd12914">
    <property type="entry name" value="PDC1_DGC_like"/>
    <property type="match status" value="1"/>
</dbReference>
<dbReference type="InterPro" id="IPR036890">
    <property type="entry name" value="HATPase_C_sf"/>
</dbReference>
<dbReference type="PANTHER" id="PTHR41523">
    <property type="entry name" value="TWO-COMPONENT SYSTEM SENSOR PROTEIN"/>
    <property type="match status" value="1"/>
</dbReference>
<dbReference type="InterPro" id="IPR000014">
    <property type="entry name" value="PAS"/>
</dbReference>
<dbReference type="InterPro" id="IPR035965">
    <property type="entry name" value="PAS-like_dom_sf"/>
</dbReference>
<feature type="domain" description="PAS" evidence="17">
    <location>
        <begin position="580"/>
        <end position="651"/>
    </location>
</feature>
<gene>
    <name evidence="19" type="ORF">JYK14_11600</name>
</gene>
<evidence type="ECO:0000256" key="13">
    <source>
        <dbReference type="ARBA" id="ARBA00022991"/>
    </source>
</evidence>
<dbReference type="Proteomes" id="UP001523392">
    <property type="component" value="Unassembled WGS sequence"/>
</dbReference>
<evidence type="ECO:0000256" key="15">
    <source>
        <dbReference type="ARBA" id="ARBA00023170"/>
    </source>
</evidence>
<evidence type="ECO:0000256" key="5">
    <source>
        <dbReference type="ARBA" id="ARBA00022606"/>
    </source>
</evidence>
<evidence type="ECO:0000256" key="10">
    <source>
        <dbReference type="ARBA" id="ARBA00022741"/>
    </source>
</evidence>
<keyword evidence="15" id="KW-0675">Receptor</keyword>
<dbReference type="RefSeq" id="WP_252953430.1">
    <property type="nucleotide sequence ID" value="NZ_JAFIRR010000070.1"/>
</dbReference>
<dbReference type="InterPro" id="IPR001610">
    <property type="entry name" value="PAC"/>
</dbReference>
<evidence type="ECO:0000256" key="14">
    <source>
        <dbReference type="ARBA" id="ARBA00023026"/>
    </source>
</evidence>
<dbReference type="PANTHER" id="PTHR41523:SF8">
    <property type="entry name" value="ETHYLENE RESPONSE SENSOR PROTEIN"/>
    <property type="match status" value="1"/>
</dbReference>
<name>A0ABT1D4E6_9PROT</name>
<dbReference type="SMART" id="SM00911">
    <property type="entry name" value="HWE_HK"/>
    <property type="match status" value="1"/>
</dbReference>
<keyword evidence="7" id="KW-0288">FMN</keyword>
<evidence type="ECO:0000256" key="8">
    <source>
        <dbReference type="ARBA" id="ARBA00022679"/>
    </source>
</evidence>
<dbReference type="SMART" id="SM00086">
    <property type="entry name" value="PAC"/>
    <property type="match status" value="3"/>
</dbReference>
<keyword evidence="11" id="KW-0418">Kinase</keyword>
<evidence type="ECO:0000256" key="2">
    <source>
        <dbReference type="ARBA" id="ARBA00012438"/>
    </source>
</evidence>
<dbReference type="EC" id="2.7.13.3" evidence="2"/>
<dbReference type="NCBIfam" id="TIGR00229">
    <property type="entry name" value="sensory_box"/>
    <property type="match status" value="2"/>
</dbReference>
<keyword evidence="8" id="KW-0808">Transferase</keyword>
<feature type="region of interest" description="Disordered" evidence="16">
    <location>
        <begin position="902"/>
        <end position="946"/>
    </location>
</feature>
<proteinExistence type="predicted"/>
<dbReference type="Gene3D" id="3.30.450.20">
    <property type="entry name" value="PAS domain"/>
    <property type="match status" value="4"/>
</dbReference>
<evidence type="ECO:0000256" key="3">
    <source>
        <dbReference type="ARBA" id="ARBA00022543"/>
    </source>
</evidence>
<evidence type="ECO:0000256" key="4">
    <source>
        <dbReference type="ARBA" id="ARBA00022553"/>
    </source>
</evidence>
<dbReference type="InterPro" id="IPR000700">
    <property type="entry name" value="PAS-assoc_C"/>
</dbReference>
<keyword evidence="12" id="KW-0067">ATP-binding</keyword>
<dbReference type="SUPFAM" id="SSF55785">
    <property type="entry name" value="PYP-like sensor domain (PAS domain)"/>
    <property type="match status" value="3"/>
</dbReference>
<evidence type="ECO:0000256" key="6">
    <source>
        <dbReference type="ARBA" id="ARBA00022630"/>
    </source>
</evidence>
<dbReference type="InterPro" id="IPR011102">
    <property type="entry name" value="Sig_transdc_His_kinase_HWE"/>
</dbReference>
<dbReference type="Pfam" id="PF07536">
    <property type="entry name" value="HWE_HK"/>
    <property type="match status" value="1"/>
</dbReference>
<dbReference type="InterPro" id="IPR013655">
    <property type="entry name" value="PAS_fold_3"/>
</dbReference>
<feature type="domain" description="PAC" evidence="18">
    <location>
        <begin position="656"/>
        <end position="708"/>
    </location>
</feature>
<keyword evidence="9" id="KW-0677">Repeat</keyword>
<reference evidence="19 20" key="1">
    <citation type="submission" date="2021-12" db="EMBL/GenBank/DDBJ databases">
        <title>Siccirubricoccus leaddurans sp. nov., a high concentration Zn2+ tolerance bacterium.</title>
        <authorList>
            <person name="Cao Y."/>
        </authorList>
    </citation>
    <scope>NUCLEOTIDE SEQUENCE [LARGE SCALE GENOMIC DNA]</scope>
    <source>
        <strain evidence="19 20">KC 17139</strain>
    </source>
</reference>
<evidence type="ECO:0000313" key="20">
    <source>
        <dbReference type="Proteomes" id="UP001523392"/>
    </source>
</evidence>
<evidence type="ECO:0000259" key="18">
    <source>
        <dbReference type="PROSITE" id="PS50113"/>
    </source>
</evidence>
<feature type="compositionally biased region" description="Pro residues" evidence="16">
    <location>
        <begin position="224"/>
        <end position="234"/>
    </location>
</feature>
<dbReference type="SMART" id="SM00091">
    <property type="entry name" value="PAS"/>
    <property type="match status" value="3"/>
</dbReference>
<feature type="domain" description="PAC" evidence="18">
    <location>
        <begin position="525"/>
        <end position="579"/>
    </location>
</feature>
<dbReference type="CDD" id="cd00130">
    <property type="entry name" value="PAS"/>
    <property type="match status" value="2"/>
</dbReference>
<evidence type="ECO:0000313" key="19">
    <source>
        <dbReference type="EMBL" id="MCO6416799.1"/>
    </source>
</evidence>
<dbReference type="PROSITE" id="PS50112">
    <property type="entry name" value="PAS"/>
    <property type="match status" value="2"/>
</dbReference>
<feature type="domain" description="PAS" evidence="17">
    <location>
        <begin position="324"/>
        <end position="395"/>
    </location>
</feature>
<comment type="catalytic activity">
    <reaction evidence="1">
        <text>ATP + protein L-histidine = ADP + protein N-phospho-L-histidine.</text>
        <dbReference type="EC" id="2.7.13.3"/>
    </reaction>
</comment>
<keyword evidence="14" id="KW-0843">Virulence</keyword>
<keyword evidence="20" id="KW-1185">Reference proteome</keyword>